<protein>
    <submittedName>
        <fullName evidence="1">Uncharacterized protein</fullName>
    </submittedName>
</protein>
<sequence>MAGKAAGAESSDGIALMRMHLECGWLEQVSAGSDEFAEAAKYNIVAGAELAADLGLERHELDDEVTAASRRVLDGSNEAAYLGERVVGCRKEL</sequence>
<dbReference type="EMBL" id="WJPP01000001">
    <property type="protein sequence ID" value="MRH77619.1"/>
    <property type="molecule type" value="Genomic_DNA"/>
</dbReference>
<organism evidence="1 2">
    <name type="scientific">Spiribacter salilacus</name>
    <dbReference type="NCBI Taxonomy" id="2664894"/>
    <lineage>
        <taxon>Bacteria</taxon>
        <taxon>Pseudomonadati</taxon>
        <taxon>Pseudomonadota</taxon>
        <taxon>Gammaproteobacteria</taxon>
        <taxon>Chromatiales</taxon>
        <taxon>Ectothiorhodospiraceae</taxon>
        <taxon>Spiribacter</taxon>
    </lineage>
</organism>
<dbReference type="Proteomes" id="UP000433788">
    <property type="component" value="Unassembled WGS sequence"/>
</dbReference>
<accession>A0A6N7QQG7</accession>
<reference evidence="1 2" key="1">
    <citation type="submission" date="2019-11" db="EMBL/GenBank/DDBJ databases">
        <authorList>
            <person name="Zhang X.Y."/>
        </authorList>
    </citation>
    <scope>NUCLEOTIDE SEQUENCE [LARGE SCALE GENOMIC DNA]</scope>
    <source>
        <strain evidence="1 2">C176</strain>
    </source>
</reference>
<comment type="caution">
    <text evidence="1">The sequence shown here is derived from an EMBL/GenBank/DDBJ whole genome shotgun (WGS) entry which is preliminary data.</text>
</comment>
<dbReference type="RefSeq" id="WP_153718655.1">
    <property type="nucleotide sequence ID" value="NZ_WJPP01000001.1"/>
</dbReference>
<keyword evidence="2" id="KW-1185">Reference proteome</keyword>
<dbReference type="AlphaFoldDB" id="A0A6N7QQG7"/>
<gene>
    <name evidence="1" type="ORF">GH984_02760</name>
</gene>
<proteinExistence type="predicted"/>
<evidence type="ECO:0000313" key="2">
    <source>
        <dbReference type="Proteomes" id="UP000433788"/>
    </source>
</evidence>
<name>A0A6N7QQG7_9GAMM</name>
<evidence type="ECO:0000313" key="1">
    <source>
        <dbReference type="EMBL" id="MRH77619.1"/>
    </source>
</evidence>